<keyword evidence="2" id="KW-1185">Reference proteome</keyword>
<name>A0AAV7DMJ3_ENGPU</name>
<accession>A0AAV7DMJ3</accession>
<reference evidence="1" key="1">
    <citation type="thesis" date="2020" institute="ProQuest LLC" country="789 East Eisenhower Parkway, Ann Arbor, MI, USA">
        <title>Comparative Genomics and Chromosome Evolution.</title>
        <authorList>
            <person name="Mudd A.B."/>
        </authorList>
    </citation>
    <scope>NUCLEOTIDE SEQUENCE</scope>
    <source>
        <strain evidence="1">237g6f4</strain>
        <tissue evidence="1">Blood</tissue>
    </source>
</reference>
<gene>
    <name evidence="1" type="ORF">GDO81_002520</name>
</gene>
<dbReference type="AlphaFoldDB" id="A0AAV7DMJ3"/>
<evidence type="ECO:0000313" key="2">
    <source>
        <dbReference type="Proteomes" id="UP000824782"/>
    </source>
</evidence>
<evidence type="ECO:0000313" key="1">
    <source>
        <dbReference type="EMBL" id="KAG8598184.1"/>
    </source>
</evidence>
<proteinExistence type="predicted"/>
<sequence length="61" mass="6732">MVQPGSPSTDGTARDIEYRAPPALLPLSLWMRYSVRGSCPRGAGDHVVQRWPLTARHVADM</sequence>
<dbReference type="Proteomes" id="UP000824782">
    <property type="component" value="Unassembled WGS sequence"/>
</dbReference>
<comment type="caution">
    <text evidence="1">The sequence shown here is derived from an EMBL/GenBank/DDBJ whole genome shotgun (WGS) entry which is preliminary data.</text>
</comment>
<dbReference type="EMBL" id="WNYA01000001">
    <property type="protein sequence ID" value="KAG8598184.1"/>
    <property type="molecule type" value="Genomic_DNA"/>
</dbReference>
<protein>
    <submittedName>
        <fullName evidence="1">Uncharacterized protein</fullName>
    </submittedName>
</protein>
<organism evidence="1 2">
    <name type="scientific">Engystomops pustulosus</name>
    <name type="common">Tungara frog</name>
    <name type="synonym">Physalaemus pustulosus</name>
    <dbReference type="NCBI Taxonomy" id="76066"/>
    <lineage>
        <taxon>Eukaryota</taxon>
        <taxon>Metazoa</taxon>
        <taxon>Chordata</taxon>
        <taxon>Craniata</taxon>
        <taxon>Vertebrata</taxon>
        <taxon>Euteleostomi</taxon>
        <taxon>Amphibia</taxon>
        <taxon>Batrachia</taxon>
        <taxon>Anura</taxon>
        <taxon>Neobatrachia</taxon>
        <taxon>Hyloidea</taxon>
        <taxon>Leptodactylidae</taxon>
        <taxon>Leiuperinae</taxon>
        <taxon>Engystomops</taxon>
    </lineage>
</organism>